<gene>
    <name evidence="1" type="ORF">DARMORV10_C05P29920.1</name>
</gene>
<dbReference type="AlphaFoldDB" id="A0A816L1N2"/>
<accession>A0A816L1N2</accession>
<proteinExistence type="predicted"/>
<protein>
    <submittedName>
        <fullName evidence="1">(rape) hypothetical protein</fullName>
    </submittedName>
</protein>
<sequence length="72" mass="8008">MAEITAKSKCRALTSLFFNDSSGFGRFRVAIPLKPLLEARNAADGGFLIGLELRLIDEQMELSKQREHSAKI</sequence>
<name>A0A816L1N2_BRANA</name>
<reference evidence="1" key="1">
    <citation type="submission" date="2021-01" db="EMBL/GenBank/DDBJ databases">
        <authorList>
            <consortium name="Genoscope - CEA"/>
            <person name="William W."/>
        </authorList>
    </citation>
    <scope>NUCLEOTIDE SEQUENCE</scope>
</reference>
<evidence type="ECO:0000313" key="1">
    <source>
        <dbReference type="EMBL" id="CAF1928933.1"/>
    </source>
</evidence>
<dbReference type="EMBL" id="HG994369">
    <property type="protein sequence ID" value="CAF1928933.1"/>
    <property type="molecule type" value="Genomic_DNA"/>
</dbReference>
<organism evidence="1">
    <name type="scientific">Brassica napus</name>
    <name type="common">Rape</name>
    <dbReference type="NCBI Taxonomy" id="3708"/>
    <lineage>
        <taxon>Eukaryota</taxon>
        <taxon>Viridiplantae</taxon>
        <taxon>Streptophyta</taxon>
        <taxon>Embryophyta</taxon>
        <taxon>Tracheophyta</taxon>
        <taxon>Spermatophyta</taxon>
        <taxon>Magnoliopsida</taxon>
        <taxon>eudicotyledons</taxon>
        <taxon>Gunneridae</taxon>
        <taxon>Pentapetalae</taxon>
        <taxon>rosids</taxon>
        <taxon>malvids</taxon>
        <taxon>Brassicales</taxon>
        <taxon>Brassicaceae</taxon>
        <taxon>Brassiceae</taxon>
        <taxon>Brassica</taxon>
    </lineage>
</organism>
<dbReference type="Proteomes" id="UP001295469">
    <property type="component" value="Chromosome C05"/>
</dbReference>